<gene>
    <name evidence="5" type="ORF">HGMM_F22D11C34</name>
</gene>
<dbReference type="InterPro" id="IPR003593">
    <property type="entry name" value="AAA+_ATPase"/>
</dbReference>
<reference evidence="5" key="2">
    <citation type="journal article" date="2012" name="PLoS ONE">
        <title>A Deeply Branching Thermophilic Bacterium with an Ancient Acetyl-CoA Pathway Dominates a Subsurface Ecosystem.</title>
        <authorList>
            <person name="Takami H."/>
            <person name="Noguchi H."/>
            <person name="Takaki Y."/>
            <person name="Uchiyama I."/>
            <person name="Toyoda A."/>
            <person name="Nishi S."/>
            <person name="Chee G.-J."/>
            <person name="Arai W."/>
            <person name="Nunoura T."/>
            <person name="Itoh T."/>
            <person name="Hattori M."/>
            <person name="Takai K."/>
        </authorList>
    </citation>
    <scope>NUCLEOTIDE SEQUENCE</scope>
</reference>
<dbReference type="PANTHER" id="PTHR42939:SF1">
    <property type="entry name" value="ABC TRANSPORTER ATP-BINDING PROTEIN ALBC-RELATED"/>
    <property type="match status" value="1"/>
</dbReference>
<dbReference type="Pfam" id="PF00005">
    <property type="entry name" value="ABC_tran"/>
    <property type="match status" value="1"/>
</dbReference>
<dbReference type="PANTHER" id="PTHR42939">
    <property type="entry name" value="ABC TRANSPORTER ATP-BINDING PROTEIN ALBC-RELATED"/>
    <property type="match status" value="1"/>
</dbReference>
<dbReference type="Gene3D" id="3.40.50.300">
    <property type="entry name" value="P-loop containing nucleotide triphosphate hydrolases"/>
    <property type="match status" value="1"/>
</dbReference>
<protein>
    <submittedName>
        <fullName evidence="5">ABC transporter related protein</fullName>
    </submittedName>
</protein>
<dbReference type="GO" id="GO:0005524">
    <property type="term" value="F:ATP binding"/>
    <property type="evidence" value="ECO:0007669"/>
    <property type="project" value="UniProtKB-KW"/>
</dbReference>
<dbReference type="CDD" id="cd03230">
    <property type="entry name" value="ABC_DR_subfamily_A"/>
    <property type="match status" value="1"/>
</dbReference>
<dbReference type="GO" id="GO:0016887">
    <property type="term" value="F:ATP hydrolysis activity"/>
    <property type="evidence" value="ECO:0007669"/>
    <property type="project" value="InterPro"/>
</dbReference>
<dbReference type="InterPro" id="IPR051782">
    <property type="entry name" value="ABC_Transporter_VariousFunc"/>
</dbReference>
<accession>H5SFX1</accession>
<dbReference type="PROSITE" id="PS50893">
    <property type="entry name" value="ABC_TRANSPORTER_2"/>
    <property type="match status" value="1"/>
</dbReference>
<evidence type="ECO:0000256" key="3">
    <source>
        <dbReference type="ARBA" id="ARBA00022840"/>
    </source>
</evidence>
<evidence type="ECO:0000256" key="2">
    <source>
        <dbReference type="ARBA" id="ARBA00022741"/>
    </source>
</evidence>
<feature type="domain" description="ABC transporter" evidence="4">
    <location>
        <begin position="1"/>
        <end position="223"/>
    </location>
</feature>
<evidence type="ECO:0000256" key="1">
    <source>
        <dbReference type="ARBA" id="ARBA00022448"/>
    </source>
</evidence>
<dbReference type="SMART" id="SM00382">
    <property type="entry name" value="AAA"/>
    <property type="match status" value="1"/>
</dbReference>
<evidence type="ECO:0000313" key="5">
    <source>
        <dbReference type="EMBL" id="BAL55057.1"/>
    </source>
</evidence>
<dbReference type="InterPro" id="IPR027417">
    <property type="entry name" value="P-loop_NTPase"/>
</dbReference>
<name>H5SFX1_9BACT</name>
<organism evidence="5">
    <name type="scientific">uncultured Acidobacteriota bacterium</name>
    <dbReference type="NCBI Taxonomy" id="171953"/>
    <lineage>
        <taxon>Bacteria</taxon>
        <taxon>Pseudomonadati</taxon>
        <taxon>Acidobacteriota</taxon>
        <taxon>environmental samples</taxon>
    </lineage>
</organism>
<dbReference type="InterPro" id="IPR003439">
    <property type="entry name" value="ABC_transporter-like_ATP-bd"/>
</dbReference>
<keyword evidence="1" id="KW-0813">Transport</keyword>
<proteinExistence type="predicted"/>
<evidence type="ECO:0000259" key="4">
    <source>
        <dbReference type="PROSITE" id="PS50893"/>
    </source>
</evidence>
<reference evidence="5" key="1">
    <citation type="journal article" date="2005" name="Environ. Microbiol.">
        <title>Genetic and functional properties of uncultivated thermophilic crenarchaeotes from a subsurface gold mine as revealed by analysis of genome fragments.</title>
        <authorList>
            <person name="Nunoura T."/>
            <person name="Hirayama H."/>
            <person name="Takami H."/>
            <person name="Oida H."/>
            <person name="Nishi S."/>
            <person name="Shimamura S."/>
            <person name="Suzuki Y."/>
            <person name="Inagaki F."/>
            <person name="Takai K."/>
            <person name="Nealson K.H."/>
            <person name="Horikoshi K."/>
        </authorList>
    </citation>
    <scope>NUCLEOTIDE SEQUENCE</scope>
</reference>
<keyword evidence="2" id="KW-0547">Nucleotide-binding</keyword>
<sequence length="280" mass="31455">MWKSYPGFTLRDVNLSLKRGTVTALLGRNGAGKTTLIKCALGVIPRDRGSVRFQGVEREYGEVAWRRSVGYVAESHPLYDWMRVEQFLRFIAAHYPTWDDAYCQQLLERFRLDPHKQIRELSHGMRVGLALIAALAHRPILLLLDEPMAGLDPIARADFLQWLREDAIAPEAGRAVLISSHILEDVVAVADEIVIIRHGEVVVHASLGDLEREWRILSVASWTSAQQWSAFPVIRGRDGSVRLLCRRQESEGLVAELTARGIAVLDVRAPTLHELFLGLA</sequence>
<keyword evidence="3" id="KW-0067">ATP-binding</keyword>
<dbReference type="AlphaFoldDB" id="H5SFX1"/>
<dbReference type="EMBL" id="AP011707">
    <property type="protein sequence ID" value="BAL55057.1"/>
    <property type="molecule type" value="Genomic_DNA"/>
</dbReference>
<dbReference type="SUPFAM" id="SSF52540">
    <property type="entry name" value="P-loop containing nucleoside triphosphate hydrolases"/>
    <property type="match status" value="1"/>
</dbReference>